<dbReference type="NCBIfam" id="TIGR01484">
    <property type="entry name" value="HAD-SF-IIB"/>
    <property type="match status" value="1"/>
</dbReference>
<dbReference type="InterPro" id="IPR036412">
    <property type="entry name" value="HAD-like_sf"/>
</dbReference>
<organism evidence="1 2">
    <name type="scientific">Pseudoalteromonas aurantia</name>
    <dbReference type="NCBI Taxonomy" id="43654"/>
    <lineage>
        <taxon>Bacteria</taxon>
        <taxon>Pseudomonadati</taxon>
        <taxon>Pseudomonadota</taxon>
        <taxon>Gammaproteobacteria</taxon>
        <taxon>Alteromonadales</taxon>
        <taxon>Pseudoalteromonadaceae</taxon>
        <taxon>Pseudoalteromonas</taxon>
    </lineage>
</organism>
<dbReference type="OrthoDB" id="1650327at2"/>
<reference evidence="2" key="2">
    <citation type="submission" date="2019-06" db="EMBL/GenBank/DDBJ databases">
        <title>Co-occurence of chitin degradation, pigmentation and bioactivity in marine Pseudoalteromonas.</title>
        <authorList>
            <person name="Sonnenschein E.C."/>
            <person name="Bech P.K."/>
        </authorList>
    </citation>
    <scope>NUCLEOTIDE SEQUENCE [LARGE SCALE GENOMIC DNA]</scope>
    <source>
        <strain evidence="2">S3790</strain>
    </source>
</reference>
<dbReference type="PANTHER" id="PTHR10000">
    <property type="entry name" value="PHOSPHOSERINE PHOSPHATASE"/>
    <property type="match status" value="1"/>
</dbReference>
<evidence type="ECO:0000313" key="1">
    <source>
        <dbReference type="EMBL" id="TMO66515.1"/>
    </source>
</evidence>
<dbReference type="Gene3D" id="3.30.1240.10">
    <property type="match status" value="1"/>
</dbReference>
<dbReference type="AlphaFoldDB" id="A0A5S3V643"/>
<dbReference type="Gene3D" id="3.40.50.1000">
    <property type="entry name" value="HAD superfamily/HAD-like"/>
    <property type="match status" value="1"/>
</dbReference>
<keyword evidence="1" id="KW-0378">Hydrolase</keyword>
<dbReference type="Pfam" id="PF08282">
    <property type="entry name" value="Hydrolase_3"/>
    <property type="match status" value="1"/>
</dbReference>
<dbReference type="InterPro" id="IPR006379">
    <property type="entry name" value="HAD-SF_hydro_IIB"/>
</dbReference>
<dbReference type="PANTHER" id="PTHR10000:SF53">
    <property type="entry name" value="5-AMINO-6-(5-PHOSPHO-D-RIBITYLAMINO)URACIL PHOSPHATASE YBJI-RELATED"/>
    <property type="match status" value="1"/>
</dbReference>
<dbReference type="GO" id="GO:0005829">
    <property type="term" value="C:cytosol"/>
    <property type="evidence" value="ECO:0007669"/>
    <property type="project" value="TreeGrafter"/>
</dbReference>
<accession>A0A5S3V643</accession>
<reference evidence="1 2" key="1">
    <citation type="submission" date="2018-01" db="EMBL/GenBank/DDBJ databases">
        <authorList>
            <person name="Paulsen S."/>
            <person name="Gram L.K."/>
        </authorList>
    </citation>
    <scope>NUCLEOTIDE SEQUENCE [LARGE SCALE GENOMIC DNA]</scope>
    <source>
        <strain evidence="1 2">S3790</strain>
    </source>
</reference>
<sequence length="255" mass="28699">MNDIHNFVFDLDGTLIFEGKPLSSPIADVLIALEQSGINTYFATARPLRDTLPVLPEYFWDHTLIGCNGAMISKQQKVTNANAFNKMQIIKLLEWLDDKNIAYLYDGHYDYAVSDKPHEFHQWVAKLGTQPSCNNTLRQQQVIKLLILEGHHFDEINTYCEQHLDTFTYYHHSGTNCFDIVTQHSNKLSALQALQLDLSKTVCFGNDHNDVAMLNAAHKAVVVGDGISLSRDYTSVCKDTILDHLTSLLASKVAS</sequence>
<dbReference type="RefSeq" id="WP_138592801.1">
    <property type="nucleotide sequence ID" value="NZ_PNBX01000074.1"/>
</dbReference>
<name>A0A5S3V643_9GAMM</name>
<dbReference type="Proteomes" id="UP000307217">
    <property type="component" value="Unassembled WGS sequence"/>
</dbReference>
<protein>
    <submittedName>
        <fullName evidence="1">Hydrolase</fullName>
    </submittedName>
</protein>
<gene>
    <name evidence="1" type="ORF">CWC19_16085</name>
</gene>
<proteinExistence type="predicted"/>
<dbReference type="EMBL" id="PNBX01000074">
    <property type="protein sequence ID" value="TMO66515.1"/>
    <property type="molecule type" value="Genomic_DNA"/>
</dbReference>
<comment type="caution">
    <text evidence="1">The sequence shown here is derived from an EMBL/GenBank/DDBJ whole genome shotgun (WGS) entry which is preliminary data.</text>
</comment>
<dbReference type="SUPFAM" id="SSF56784">
    <property type="entry name" value="HAD-like"/>
    <property type="match status" value="1"/>
</dbReference>
<evidence type="ECO:0000313" key="2">
    <source>
        <dbReference type="Proteomes" id="UP000307217"/>
    </source>
</evidence>
<dbReference type="GO" id="GO:0000287">
    <property type="term" value="F:magnesium ion binding"/>
    <property type="evidence" value="ECO:0007669"/>
    <property type="project" value="TreeGrafter"/>
</dbReference>
<dbReference type="GO" id="GO:0016791">
    <property type="term" value="F:phosphatase activity"/>
    <property type="evidence" value="ECO:0007669"/>
    <property type="project" value="TreeGrafter"/>
</dbReference>
<dbReference type="InterPro" id="IPR023214">
    <property type="entry name" value="HAD_sf"/>
</dbReference>